<sequence length="250" mass="29197">MGAVLMQEGRPIAFLSCQFKGKNISKPTYEKEMLAILHALKQWRPYLIGRHFKVKTDHDSLKYFLEQHLSSEEQKKWVSKMLGYDFEIIYKKGKENVVVDALSWKDESITALLCAISILQEDWIDETRSKWRNDPTTQNLIHHLQNDPSMFEKFVLKGDALWYKDRLYLCKNSTLKNRILSKLHSSLVGGHSGFLKTYHRVKQDFFWEGLKGDVQKFVAECMVCQQNKAETVRSPGLLQPLSIPSQQWEE</sequence>
<dbReference type="CDD" id="cd09274">
    <property type="entry name" value="RNase_HI_RT_Ty3"/>
    <property type="match status" value="1"/>
</dbReference>
<evidence type="ECO:0000256" key="3">
    <source>
        <dbReference type="ARBA" id="ARBA00022722"/>
    </source>
</evidence>
<proteinExistence type="predicted"/>
<keyword evidence="6" id="KW-0695">RNA-directed DNA polymerase</keyword>
<name>A0AA38G1W5_TAXCH</name>
<dbReference type="GO" id="GO:0003964">
    <property type="term" value="F:RNA-directed DNA polymerase activity"/>
    <property type="evidence" value="ECO:0007669"/>
    <property type="project" value="UniProtKB-KW"/>
</dbReference>
<accession>A0AA38G1W5</accession>
<keyword evidence="3" id="KW-0540">Nuclease</keyword>
<feature type="domain" description="Integrase zinc-binding" evidence="8">
    <location>
        <begin position="173"/>
        <end position="229"/>
    </location>
</feature>
<dbReference type="Gene3D" id="1.10.340.70">
    <property type="match status" value="1"/>
</dbReference>
<keyword evidence="5" id="KW-0378">Hydrolase</keyword>
<dbReference type="FunFam" id="1.10.340.70:FF:000001">
    <property type="entry name" value="Retrovirus-related Pol polyprotein from transposon gypsy-like Protein"/>
    <property type="match status" value="1"/>
</dbReference>
<reference evidence="9 10" key="1">
    <citation type="journal article" date="2021" name="Nat. Plants">
        <title>The Taxus genome provides insights into paclitaxel biosynthesis.</title>
        <authorList>
            <person name="Xiong X."/>
            <person name="Gou J."/>
            <person name="Liao Q."/>
            <person name="Li Y."/>
            <person name="Zhou Q."/>
            <person name="Bi G."/>
            <person name="Li C."/>
            <person name="Du R."/>
            <person name="Wang X."/>
            <person name="Sun T."/>
            <person name="Guo L."/>
            <person name="Liang H."/>
            <person name="Lu P."/>
            <person name="Wu Y."/>
            <person name="Zhang Z."/>
            <person name="Ro D.K."/>
            <person name="Shang Y."/>
            <person name="Huang S."/>
            <person name="Yan J."/>
        </authorList>
    </citation>
    <scope>NUCLEOTIDE SEQUENCE [LARGE SCALE GENOMIC DNA]</scope>
    <source>
        <strain evidence="9">Ta-2019</strain>
    </source>
</reference>
<dbReference type="Pfam" id="PF17921">
    <property type="entry name" value="Integrase_H2C2"/>
    <property type="match status" value="1"/>
</dbReference>
<dbReference type="OMA" id="DETRSKW"/>
<dbReference type="InterPro" id="IPR041588">
    <property type="entry name" value="Integrase_H2C2"/>
</dbReference>
<evidence type="ECO:0000256" key="4">
    <source>
        <dbReference type="ARBA" id="ARBA00022759"/>
    </source>
</evidence>
<dbReference type="GO" id="GO:0016787">
    <property type="term" value="F:hydrolase activity"/>
    <property type="evidence" value="ECO:0007669"/>
    <property type="project" value="UniProtKB-KW"/>
</dbReference>
<dbReference type="SUPFAM" id="SSF56672">
    <property type="entry name" value="DNA/RNA polymerases"/>
    <property type="match status" value="1"/>
</dbReference>
<dbReference type="PANTHER" id="PTHR37984:SF5">
    <property type="entry name" value="PROTEIN NYNRIN-LIKE"/>
    <property type="match status" value="1"/>
</dbReference>
<dbReference type="InterPro" id="IPR041373">
    <property type="entry name" value="RT_RNaseH"/>
</dbReference>
<dbReference type="PANTHER" id="PTHR37984">
    <property type="entry name" value="PROTEIN CBG26694"/>
    <property type="match status" value="1"/>
</dbReference>
<keyword evidence="10" id="KW-1185">Reference proteome</keyword>
<dbReference type="GO" id="GO:0004519">
    <property type="term" value="F:endonuclease activity"/>
    <property type="evidence" value="ECO:0007669"/>
    <property type="project" value="UniProtKB-KW"/>
</dbReference>
<evidence type="ECO:0000256" key="1">
    <source>
        <dbReference type="ARBA" id="ARBA00022679"/>
    </source>
</evidence>
<organism evidence="9 10">
    <name type="scientific">Taxus chinensis</name>
    <name type="common">Chinese yew</name>
    <name type="synonym">Taxus wallichiana var. chinensis</name>
    <dbReference type="NCBI Taxonomy" id="29808"/>
    <lineage>
        <taxon>Eukaryota</taxon>
        <taxon>Viridiplantae</taxon>
        <taxon>Streptophyta</taxon>
        <taxon>Embryophyta</taxon>
        <taxon>Tracheophyta</taxon>
        <taxon>Spermatophyta</taxon>
        <taxon>Pinopsida</taxon>
        <taxon>Pinidae</taxon>
        <taxon>Conifers II</taxon>
        <taxon>Cupressales</taxon>
        <taxon>Taxaceae</taxon>
        <taxon>Taxus</taxon>
    </lineage>
</organism>
<evidence type="ECO:0000259" key="8">
    <source>
        <dbReference type="Pfam" id="PF17921"/>
    </source>
</evidence>
<dbReference type="EMBL" id="JAHRHJ020000005">
    <property type="protein sequence ID" value="KAH9314191.1"/>
    <property type="molecule type" value="Genomic_DNA"/>
</dbReference>
<evidence type="ECO:0000259" key="7">
    <source>
        <dbReference type="Pfam" id="PF17917"/>
    </source>
</evidence>
<dbReference type="Proteomes" id="UP000824469">
    <property type="component" value="Unassembled WGS sequence"/>
</dbReference>
<evidence type="ECO:0000313" key="10">
    <source>
        <dbReference type="Proteomes" id="UP000824469"/>
    </source>
</evidence>
<evidence type="ECO:0000313" key="9">
    <source>
        <dbReference type="EMBL" id="KAH9314191.1"/>
    </source>
</evidence>
<dbReference type="AlphaFoldDB" id="A0AA38G1W5"/>
<dbReference type="InterPro" id="IPR050951">
    <property type="entry name" value="Retrovirus_Pol_polyprotein"/>
</dbReference>
<keyword evidence="4" id="KW-0255">Endonuclease</keyword>
<gene>
    <name evidence="9" type="ORF">KI387_022818</name>
</gene>
<evidence type="ECO:0000256" key="2">
    <source>
        <dbReference type="ARBA" id="ARBA00022695"/>
    </source>
</evidence>
<protein>
    <submittedName>
        <fullName evidence="9">Uncharacterized protein</fullName>
    </submittedName>
</protein>
<keyword evidence="1" id="KW-0808">Transferase</keyword>
<feature type="domain" description="Reverse transcriptase RNase H-like" evidence="7">
    <location>
        <begin position="1"/>
        <end position="84"/>
    </location>
</feature>
<feature type="non-terminal residue" evidence="9">
    <location>
        <position position="250"/>
    </location>
</feature>
<dbReference type="Pfam" id="PF17917">
    <property type="entry name" value="RT_RNaseH"/>
    <property type="match status" value="1"/>
</dbReference>
<evidence type="ECO:0000256" key="5">
    <source>
        <dbReference type="ARBA" id="ARBA00022801"/>
    </source>
</evidence>
<evidence type="ECO:0000256" key="6">
    <source>
        <dbReference type="ARBA" id="ARBA00022918"/>
    </source>
</evidence>
<dbReference type="InterPro" id="IPR043502">
    <property type="entry name" value="DNA/RNA_pol_sf"/>
</dbReference>
<comment type="caution">
    <text evidence="9">The sequence shown here is derived from an EMBL/GenBank/DDBJ whole genome shotgun (WGS) entry which is preliminary data.</text>
</comment>
<keyword evidence="2" id="KW-0548">Nucleotidyltransferase</keyword>